<dbReference type="GO" id="GO:0006313">
    <property type="term" value="P:DNA transposition"/>
    <property type="evidence" value="ECO:0007669"/>
    <property type="project" value="InterPro"/>
</dbReference>
<organism evidence="2 3">
    <name type="scientific">Candidatus Endobugula sertula</name>
    <name type="common">Bugula neritina bacterial symbiont</name>
    <dbReference type="NCBI Taxonomy" id="62101"/>
    <lineage>
        <taxon>Bacteria</taxon>
        <taxon>Pseudomonadati</taxon>
        <taxon>Pseudomonadota</taxon>
        <taxon>Gammaproteobacteria</taxon>
        <taxon>Cellvibrionales</taxon>
        <taxon>Cellvibrionaceae</taxon>
        <taxon>Candidatus Endobugula</taxon>
    </lineage>
</organism>
<accession>A0A1D2QL10</accession>
<dbReference type="AlphaFoldDB" id="A0A1D2QL10"/>
<dbReference type="SUPFAM" id="SSF46689">
    <property type="entry name" value="Homeodomain-like"/>
    <property type="match status" value="1"/>
</dbReference>
<dbReference type="InterPro" id="IPR009057">
    <property type="entry name" value="Homeodomain-like_sf"/>
</dbReference>
<protein>
    <submittedName>
        <fullName evidence="2">Transposase</fullName>
    </submittedName>
</protein>
<dbReference type="Pfam" id="PF01527">
    <property type="entry name" value="HTH_Tnp_1"/>
    <property type="match status" value="1"/>
</dbReference>
<name>A0A1D2QL10_9GAMM</name>
<evidence type="ECO:0000313" key="2">
    <source>
        <dbReference type="EMBL" id="ODS22301.1"/>
    </source>
</evidence>
<dbReference type="EMBL" id="MDLC01000110">
    <property type="protein sequence ID" value="ODS22301.1"/>
    <property type="molecule type" value="Genomic_DNA"/>
</dbReference>
<dbReference type="InterPro" id="IPR002514">
    <property type="entry name" value="Transposase_8"/>
</dbReference>
<feature type="non-terminal residue" evidence="2">
    <location>
        <position position="71"/>
    </location>
</feature>
<dbReference type="Proteomes" id="UP000242502">
    <property type="component" value="Unassembled WGS sequence"/>
</dbReference>
<proteinExistence type="inferred from homology"/>
<evidence type="ECO:0000313" key="3">
    <source>
        <dbReference type="Proteomes" id="UP000242502"/>
    </source>
</evidence>
<comment type="similarity">
    <text evidence="1">Belongs to the transposase 8 family.</text>
</comment>
<comment type="caution">
    <text evidence="2">The sequence shown here is derived from an EMBL/GenBank/DDBJ whole genome shotgun (WGS) entry which is preliminary data.</text>
</comment>
<evidence type="ECO:0000256" key="1">
    <source>
        <dbReference type="ARBA" id="ARBA00009964"/>
    </source>
</evidence>
<dbReference type="GO" id="GO:0003677">
    <property type="term" value="F:DNA binding"/>
    <property type="evidence" value="ECO:0007669"/>
    <property type="project" value="InterPro"/>
</dbReference>
<reference evidence="2 3" key="1">
    <citation type="journal article" date="2016" name="Appl. Environ. Microbiol.">
        <title>Lack of Overt Genome Reduction in the Bryostatin-Producing Bryozoan Symbiont "Candidatus Endobugula sertula".</title>
        <authorList>
            <person name="Miller I.J."/>
            <person name="Vanee N."/>
            <person name="Fong S.S."/>
            <person name="Lim-Fong G.E."/>
            <person name="Kwan J.C."/>
        </authorList>
    </citation>
    <scope>NUCLEOTIDE SEQUENCE [LARGE SCALE GENOMIC DNA]</scope>
    <source>
        <strain evidence="2">AB1-4</strain>
    </source>
</reference>
<sequence length="71" mass="8179">MNEKRTYKRYPPSFKEEAVSLVTEQGYTVIEAAKSLGIRPNQLYDWKAKLEAEKLGEALSVDECEELKRLS</sequence>
<dbReference type="GO" id="GO:0004803">
    <property type="term" value="F:transposase activity"/>
    <property type="evidence" value="ECO:0007669"/>
    <property type="project" value="InterPro"/>
</dbReference>
<dbReference type="Gene3D" id="1.10.10.60">
    <property type="entry name" value="Homeodomain-like"/>
    <property type="match status" value="1"/>
</dbReference>
<gene>
    <name evidence="2" type="ORF">AB835_14980</name>
</gene>
<dbReference type="STRING" id="62101.AB835_14980"/>